<dbReference type="Proteomes" id="UP001597299">
    <property type="component" value="Unassembled WGS sequence"/>
</dbReference>
<dbReference type="SUPFAM" id="SSF54427">
    <property type="entry name" value="NTF2-like"/>
    <property type="match status" value="1"/>
</dbReference>
<accession>A0ABW4Z606</accession>
<feature type="transmembrane region" description="Helical" evidence="7">
    <location>
        <begin position="36"/>
        <end position="58"/>
    </location>
</feature>
<dbReference type="InterPro" id="IPR026264">
    <property type="entry name" value="VirB8/PtlE"/>
</dbReference>
<evidence type="ECO:0000313" key="10">
    <source>
        <dbReference type="EMBL" id="MFD2143863.1"/>
    </source>
</evidence>
<name>A0ABW4Z606_9HYPH</name>
<dbReference type="Pfam" id="PF04335">
    <property type="entry name" value="VirB8"/>
    <property type="match status" value="1"/>
</dbReference>
<reference evidence="11" key="2">
    <citation type="journal article" date="2019" name="Int. J. Syst. Evol. Microbiol.">
        <title>The Global Catalogue of Microorganisms (GCM) 10K type strain sequencing project: providing services to taxonomists for standard genome sequencing and annotation.</title>
        <authorList>
            <consortium name="The Broad Institute Genomics Platform"/>
            <consortium name="The Broad Institute Genome Sequencing Center for Infectious Disease"/>
            <person name="Wu L."/>
            <person name="Ma J."/>
        </authorList>
    </citation>
    <scope>NUCLEOTIDE SEQUENCE [LARGE SCALE GENOMIC DNA]</scope>
    <source>
        <strain evidence="11">CCM 7435</strain>
    </source>
</reference>
<comment type="caution">
    <text evidence="10">The sequence shown here is derived from an EMBL/GenBank/DDBJ whole genome shotgun (WGS) entry which is preliminary data.</text>
</comment>
<dbReference type="InterPro" id="IPR032710">
    <property type="entry name" value="NTF2-like_dom_sf"/>
</dbReference>
<evidence type="ECO:0000256" key="3">
    <source>
        <dbReference type="ARBA" id="ARBA00022692"/>
    </source>
</evidence>
<feature type="domain" description="Bacterial virulence protein VirB8" evidence="8">
    <location>
        <begin position="22"/>
        <end position="225"/>
    </location>
</feature>
<proteinExistence type="inferred from homology"/>
<reference evidence="10" key="1">
    <citation type="journal article" date="2014" name="Int. J. Syst. Evol. Microbiol.">
        <title>Complete genome of a new Firmicutes species belonging to the dominant human colonic microbiota ('Ruminococcus bicirculans') reveals two chromosomes and a selective capacity to utilize plant glucans.</title>
        <authorList>
            <consortium name="NISC Comparative Sequencing Program"/>
            <person name="Wegmann U."/>
            <person name="Louis P."/>
            <person name="Goesmann A."/>
            <person name="Henrissat B."/>
            <person name="Duncan S.H."/>
            <person name="Flint H.J."/>
        </authorList>
    </citation>
    <scope>NUCLEOTIDE SEQUENCE</scope>
    <source>
        <strain evidence="10">CCM 7435</strain>
    </source>
</reference>
<dbReference type="RefSeq" id="WP_213355260.1">
    <property type="nucleotide sequence ID" value="NZ_JAHBGB010000043.1"/>
</dbReference>
<gene>
    <name evidence="9" type="ORF">ACFSNC_25990</name>
    <name evidence="10" type="ORF">ACFSNC_26300</name>
</gene>
<dbReference type="CDD" id="cd16424">
    <property type="entry name" value="VirB8"/>
    <property type="match status" value="1"/>
</dbReference>
<evidence type="ECO:0000256" key="5">
    <source>
        <dbReference type="ARBA" id="ARBA00023136"/>
    </source>
</evidence>
<evidence type="ECO:0000256" key="1">
    <source>
        <dbReference type="ARBA" id="ARBA00011070"/>
    </source>
</evidence>
<keyword evidence="3 7" id="KW-0812">Transmembrane</keyword>
<dbReference type="Gene3D" id="3.10.450.230">
    <property type="entry name" value="VirB8 protein"/>
    <property type="match status" value="1"/>
</dbReference>
<dbReference type="InterPro" id="IPR007430">
    <property type="entry name" value="VirB8"/>
</dbReference>
<dbReference type="EMBL" id="JBHUHD010000005">
    <property type="protein sequence ID" value="MFD2143863.1"/>
    <property type="molecule type" value="Genomic_DNA"/>
</dbReference>
<sequence length="228" mass="25139">MAKATEEMTEKMQSYADLAKFYEADVVTSARRSAKIAWIGCVLLAVVAVAQGLAIFGLTPLHKIEPYVVRVDEATGAVDAVAKLNATSRTETEAVNKYMVGKYVRAREEFSTQLAPVNYKTVALMSASPVANVYHEWFKPENPKSPLKVYAGGGTVNIRILNVSFLAPNIASVRYEKTIRANDAVTRSMWLATVTFRYSNAEMSEDDRLVNPIGFEVTDYRNDPEVGG</sequence>
<evidence type="ECO:0000313" key="9">
    <source>
        <dbReference type="EMBL" id="MFD2143801.1"/>
    </source>
</evidence>
<reference evidence="10" key="3">
    <citation type="submission" date="2024-09" db="EMBL/GenBank/DDBJ databases">
        <authorList>
            <person name="Sun Q."/>
            <person name="Mori K."/>
        </authorList>
    </citation>
    <scope>NUCLEOTIDE SEQUENCE</scope>
    <source>
        <strain evidence="10">CCM 7435</strain>
    </source>
</reference>
<comment type="similarity">
    <text evidence="1">Belongs to the virB8 family.</text>
</comment>
<keyword evidence="4 7" id="KW-1133">Transmembrane helix</keyword>
<evidence type="ECO:0000256" key="2">
    <source>
        <dbReference type="ARBA" id="ARBA00014420"/>
    </source>
</evidence>
<dbReference type="EMBL" id="JBHUHD010000005">
    <property type="protein sequence ID" value="MFD2143801.1"/>
    <property type="molecule type" value="Genomic_DNA"/>
</dbReference>
<evidence type="ECO:0000313" key="11">
    <source>
        <dbReference type="Proteomes" id="UP001597299"/>
    </source>
</evidence>
<comment type="subcellular location">
    <subcellularLocation>
        <location evidence="6">Endomembrane system</location>
        <topology evidence="6">Single-pass membrane protein</topology>
    </subcellularLocation>
</comment>
<evidence type="ECO:0000256" key="6">
    <source>
        <dbReference type="ARBA" id="ARBA00037847"/>
    </source>
</evidence>
<evidence type="ECO:0000256" key="4">
    <source>
        <dbReference type="ARBA" id="ARBA00022989"/>
    </source>
</evidence>
<keyword evidence="5 7" id="KW-0472">Membrane</keyword>
<keyword evidence="11" id="KW-1185">Reference proteome</keyword>
<evidence type="ECO:0000259" key="8">
    <source>
        <dbReference type="Pfam" id="PF04335"/>
    </source>
</evidence>
<dbReference type="PIRSF" id="PIRSF003299">
    <property type="entry name" value="VirB8_PtlE"/>
    <property type="match status" value="1"/>
</dbReference>
<evidence type="ECO:0000256" key="7">
    <source>
        <dbReference type="SAM" id="Phobius"/>
    </source>
</evidence>
<protein>
    <recommendedName>
        <fullName evidence="2">Type IV secretion system protein virB8</fullName>
    </recommendedName>
</protein>
<organism evidence="10 11">
    <name type="scientific">Ancylobacter oerskovii</name>
    <dbReference type="NCBI Taxonomy" id="459519"/>
    <lineage>
        <taxon>Bacteria</taxon>
        <taxon>Pseudomonadati</taxon>
        <taxon>Pseudomonadota</taxon>
        <taxon>Alphaproteobacteria</taxon>
        <taxon>Hyphomicrobiales</taxon>
        <taxon>Xanthobacteraceae</taxon>
        <taxon>Ancylobacter</taxon>
    </lineage>
</organism>